<dbReference type="PaxDb" id="6945-B7PXG9"/>
<feature type="domain" description="GST C-terminal" evidence="7">
    <location>
        <begin position="99"/>
        <end position="218"/>
    </location>
</feature>
<dbReference type="PANTHER" id="PTHR11571">
    <property type="entry name" value="GLUTATHIONE S-TRANSFERASE"/>
    <property type="match status" value="1"/>
</dbReference>
<dbReference type="HOGENOM" id="CLU_039475_2_0_1"/>
<dbReference type="VEuPathDB" id="VectorBase:ISCP_029299"/>
<reference evidence="8 10" key="1">
    <citation type="submission" date="2008-03" db="EMBL/GenBank/DDBJ databases">
        <title>Annotation of Ixodes scapularis.</title>
        <authorList>
            <consortium name="Ixodes scapularis Genome Project Consortium"/>
            <person name="Caler E."/>
            <person name="Hannick L.I."/>
            <person name="Bidwell S."/>
            <person name="Joardar V."/>
            <person name="Thiagarajan M."/>
            <person name="Amedeo P."/>
            <person name="Galinsky K.J."/>
            <person name="Schobel S."/>
            <person name="Inman J."/>
            <person name="Hostetler J."/>
            <person name="Miller J."/>
            <person name="Hammond M."/>
            <person name="Megy K."/>
            <person name="Lawson D."/>
            <person name="Kodira C."/>
            <person name="Sutton G."/>
            <person name="Meyer J."/>
            <person name="Hill C.A."/>
            <person name="Birren B."/>
            <person name="Nene V."/>
            <person name="Collins F."/>
            <person name="Alarcon-Chaidez F."/>
            <person name="Wikel S."/>
            <person name="Strausberg R."/>
        </authorList>
    </citation>
    <scope>NUCLEOTIDE SEQUENCE [LARGE SCALE GENOMIC DNA]</scope>
    <source>
        <strain evidence="10">Wikel</strain>
        <strain evidence="8">Wikel colony</strain>
    </source>
</reference>
<dbReference type="GO" id="GO:0004364">
    <property type="term" value="F:glutathione transferase activity"/>
    <property type="evidence" value="ECO:0000318"/>
    <property type="project" value="GO_Central"/>
</dbReference>
<gene>
    <name evidence="8" type="ORF">IscW_ISCW009569</name>
</gene>
<feature type="domain" description="GST N-terminal" evidence="6">
    <location>
        <begin position="10"/>
        <end position="97"/>
    </location>
</feature>
<keyword evidence="10" id="KW-1185">Reference proteome</keyword>
<evidence type="ECO:0000259" key="7">
    <source>
        <dbReference type="PROSITE" id="PS50405"/>
    </source>
</evidence>
<dbReference type="SUPFAM" id="SSF47616">
    <property type="entry name" value="GST C-terminal domain-like"/>
    <property type="match status" value="1"/>
</dbReference>
<dbReference type="PRINTS" id="PR01267">
    <property type="entry name" value="GSTRNSFRASEM"/>
</dbReference>
<evidence type="ECO:0000256" key="2">
    <source>
        <dbReference type="ARBA" id="ARBA00005861"/>
    </source>
</evidence>
<protein>
    <recommendedName>
        <fullName evidence="3">glutathione transferase</fullName>
        <ecNumber evidence="3">2.5.1.18</ecNumber>
    </recommendedName>
</protein>
<dbReference type="InterPro" id="IPR003081">
    <property type="entry name" value="GST_mu"/>
</dbReference>
<dbReference type="EMBL" id="ABJB010943092">
    <property type="status" value="NOT_ANNOTATED_CDS"/>
    <property type="molecule type" value="Genomic_DNA"/>
</dbReference>
<dbReference type="OrthoDB" id="4951845at2759"/>
<dbReference type="SFLD" id="SFLDG01205">
    <property type="entry name" value="AMPS.1"/>
    <property type="match status" value="1"/>
</dbReference>
<dbReference type="Pfam" id="PF02798">
    <property type="entry name" value="GST_N"/>
    <property type="match status" value="1"/>
</dbReference>
<evidence type="ECO:0000256" key="4">
    <source>
        <dbReference type="ARBA" id="ARBA00022679"/>
    </source>
</evidence>
<comment type="similarity">
    <text evidence="2">Belongs to the GST superfamily. Mu family.</text>
</comment>
<proteinExistence type="inferred from homology"/>
<dbReference type="Gene3D" id="3.40.30.10">
    <property type="entry name" value="Glutaredoxin"/>
    <property type="match status" value="1"/>
</dbReference>
<dbReference type="CDD" id="cd03075">
    <property type="entry name" value="GST_N_Mu"/>
    <property type="match status" value="1"/>
</dbReference>
<evidence type="ECO:0000313" key="8">
    <source>
        <dbReference type="EMBL" id="EEC11291.1"/>
    </source>
</evidence>
<dbReference type="EMBL" id="ABJB011094283">
    <property type="status" value="NOT_ANNOTATED_CDS"/>
    <property type="molecule type" value="Genomic_DNA"/>
</dbReference>
<dbReference type="GO" id="GO:0006749">
    <property type="term" value="P:glutathione metabolic process"/>
    <property type="evidence" value="ECO:0000318"/>
    <property type="project" value="GO_Central"/>
</dbReference>
<evidence type="ECO:0000256" key="5">
    <source>
        <dbReference type="ARBA" id="ARBA00047960"/>
    </source>
</evidence>
<dbReference type="EMBL" id="DS814130">
    <property type="protein sequence ID" value="EEC11291.1"/>
    <property type="molecule type" value="Genomic_DNA"/>
</dbReference>
<dbReference type="InParanoid" id="B7PXG9"/>
<dbReference type="AlphaFoldDB" id="B7PXG9"/>
<dbReference type="EC" id="2.5.1.18" evidence="3"/>
<reference evidence="9" key="2">
    <citation type="submission" date="2020-05" db="UniProtKB">
        <authorList>
            <consortium name="EnsemblMetazoa"/>
        </authorList>
    </citation>
    <scope>IDENTIFICATION</scope>
    <source>
        <strain evidence="9">wikel</strain>
    </source>
</reference>
<dbReference type="SFLD" id="SFLDS00019">
    <property type="entry name" value="Glutathione_Transferase_(cytos"/>
    <property type="match status" value="1"/>
</dbReference>
<dbReference type="VEuPathDB" id="VectorBase:ISCI009569"/>
<evidence type="ECO:0000259" key="6">
    <source>
        <dbReference type="PROSITE" id="PS50404"/>
    </source>
</evidence>
<dbReference type="InterPro" id="IPR050213">
    <property type="entry name" value="GST_superfamily"/>
</dbReference>
<dbReference type="SFLD" id="SFLDG00363">
    <property type="entry name" value="AMPS_(cytGST):_Alpha-__Mu-__Pi"/>
    <property type="match status" value="1"/>
</dbReference>
<accession>B7PXG9</accession>
<evidence type="ECO:0000313" key="9">
    <source>
        <dbReference type="EnsemblMetazoa" id="ISCW009569-PA"/>
    </source>
</evidence>
<evidence type="ECO:0000256" key="1">
    <source>
        <dbReference type="ARBA" id="ARBA00003701"/>
    </source>
</evidence>
<dbReference type="PROSITE" id="PS50405">
    <property type="entry name" value="GST_CTER"/>
    <property type="match status" value="1"/>
</dbReference>
<dbReference type="Proteomes" id="UP000001555">
    <property type="component" value="Unassembled WGS sequence"/>
</dbReference>
<dbReference type="InterPro" id="IPR004045">
    <property type="entry name" value="Glutathione_S-Trfase_N"/>
</dbReference>
<dbReference type="InterPro" id="IPR036282">
    <property type="entry name" value="Glutathione-S-Trfase_C_sf"/>
</dbReference>
<name>B7PXG9_IXOSC</name>
<dbReference type="FunCoup" id="B7PXG9">
    <property type="interactions" value="213"/>
</dbReference>
<dbReference type="InterPro" id="IPR036249">
    <property type="entry name" value="Thioredoxin-like_sf"/>
</dbReference>
<evidence type="ECO:0000313" key="10">
    <source>
        <dbReference type="Proteomes" id="UP000001555"/>
    </source>
</evidence>
<dbReference type="InterPro" id="IPR040079">
    <property type="entry name" value="Glutathione_S-Trfase"/>
</dbReference>
<dbReference type="PROSITE" id="PS50404">
    <property type="entry name" value="GST_NTER"/>
    <property type="match status" value="1"/>
</dbReference>
<dbReference type="SUPFAM" id="SSF52833">
    <property type="entry name" value="Thioredoxin-like"/>
    <property type="match status" value="1"/>
</dbReference>
<dbReference type="VEuPathDB" id="VectorBase:ISCW009569"/>
<dbReference type="InterPro" id="IPR004046">
    <property type="entry name" value="GST_C"/>
</dbReference>
<organism>
    <name type="scientific">Ixodes scapularis</name>
    <name type="common">Black-legged tick</name>
    <name type="synonym">Deer tick</name>
    <dbReference type="NCBI Taxonomy" id="6945"/>
    <lineage>
        <taxon>Eukaryota</taxon>
        <taxon>Metazoa</taxon>
        <taxon>Ecdysozoa</taxon>
        <taxon>Arthropoda</taxon>
        <taxon>Chelicerata</taxon>
        <taxon>Arachnida</taxon>
        <taxon>Acari</taxon>
        <taxon>Parasitiformes</taxon>
        <taxon>Ixodida</taxon>
        <taxon>Ixodoidea</taxon>
        <taxon>Ixodidae</taxon>
        <taxon>Ixodinae</taxon>
        <taxon>Ixodes</taxon>
    </lineage>
</organism>
<dbReference type="FunFam" id="1.20.1050.10:FF:000003">
    <property type="entry name" value="Glutathione S-transferase 2"/>
    <property type="match status" value="1"/>
</dbReference>
<dbReference type="PANTHER" id="PTHR11571:SF222">
    <property type="entry name" value="GLUTATHIONE TRANSFERASE"/>
    <property type="match status" value="1"/>
</dbReference>
<dbReference type="Pfam" id="PF14497">
    <property type="entry name" value="GST_C_3"/>
    <property type="match status" value="1"/>
</dbReference>
<comment type="function">
    <text evidence="1">Conjugation of reduced glutathione to a wide number of exogenous and endogenous hydrophobic electrophiles.</text>
</comment>
<sequence length="229" mass="26930">MGRKETPKTMAPTFAYWDSRGLGQVTRNLLVYKGVPFEDKRYKKGPPPEYSRDEWLADKFSLGLKFPNLPYYIDGDVKLTQSVAILRYLARKYDLGPRNEEETRELDVLEQQARDLATNLIRSFLPGVNLQEARKKYEENMGNVLKPWADHLANRKWAVGDRVTYVDFLVYEALDWNHEFCAAAFKDFPALEQYLKRFEALPNIKEYFASDKYKKWPITAPHFLWGFKK</sequence>
<dbReference type="Gene3D" id="1.20.1050.10">
    <property type="match status" value="1"/>
</dbReference>
<comment type="catalytic activity">
    <reaction evidence="5">
        <text>RX + glutathione = an S-substituted glutathione + a halide anion + H(+)</text>
        <dbReference type="Rhea" id="RHEA:16437"/>
        <dbReference type="ChEBI" id="CHEBI:15378"/>
        <dbReference type="ChEBI" id="CHEBI:16042"/>
        <dbReference type="ChEBI" id="CHEBI:17792"/>
        <dbReference type="ChEBI" id="CHEBI:57925"/>
        <dbReference type="ChEBI" id="CHEBI:90779"/>
        <dbReference type="EC" id="2.5.1.18"/>
    </reaction>
</comment>
<dbReference type="EnsemblMetazoa" id="ISCW009569-RA">
    <property type="protein sequence ID" value="ISCW009569-PA"/>
    <property type="gene ID" value="ISCW009569"/>
</dbReference>
<keyword evidence="4 8" id="KW-0808">Transferase</keyword>
<evidence type="ECO:0000256" key="3">
    <source>
        <dbReference type="ARBA" id="ARBA00012452"/>
    </source>
</evidence>
<dbReference type="InterPro" id="IPR010987">
    <property type="entry name" value="Glutathione-S-Trfase_C-like"/>
</dbReference>
<dbReference type="STRING" id="6945.B7PXG9"/>